<name>A0A4V0WPB9_9ENTE</name>
<dbReference type="GO" id="GO:0016810">
    <property type="term" value="F:hydrolase activity, acting on carbon-nitrogen (but not peptide) bonds"/>
    <property type="evidence" value="ECO:0007669"/>
    <property type="project" value="InterPro"/>
</dbReference>
<dbReference type="GO" id="GO:0005975">
    <property type="term" value="P:carbohydrate metabolic process"/>
    <property type="evidence" value="ECO:0007669"/>
    <property type="project" value="InterPro"/>
</dbReference>
<evidence type="ECO:0000259" key="5">
    <source>
        <dbReference type="Pfam" id="PF01522"/>
    </source>
</evidence>
<dbReference type="Gene3D" id="3.20.20.370">
    <property type="entry name" value="Glycoside hydrolase/deacetylase"/>
    <property type="match status" value="1"/>
</dbReference>
<gene>
    <name evidence="6" type="ORF">NRIC_12100</name>
</gene>
<evidence type="ECO:0000313" key="7">
    <source>
        <dbReference type="Proteomes" id="UP000290567"/>
    </source>
</evidence>
<evidence type="ECO:0000256" key="3">
    <source>
        <dbReference type="SAM" id="MobiDB-lite"/>
    </source>
</evidence>
<dbReference type="InterPro" id="IPR002509">
    <property type="entry name" value="NODB_dom"/>
</dbReference>
<protein>
    <submittedName>
        <fullName evidence="6">Hydrolase</fullName>
    </submittedName>
</protein>
<keyword evidence="4" id="KW-1133">Transmembrane helix</keyword>
<accession>A0A4V0WPB9</accession>
<keyword evidence="7" id="KW-1185">Reference proteome</keyword>
<keyword evidence="4" id="KW-0472">Membrane</keyword>
<feature type="transmembrane region" description="Helical" evidence="4">
    <location>
        <begin position="7"/>
        <end position="28"/>
    </location>
</feature>
<dbReference type="GO" id="GO:0005576">
    <property type="term" value="C:extracellular region"/>
    <property type="evidence" value="ECO:0007669"/>
    <property type="project" value="UniProtKB-SubCell"/>
</dbReference>
<keyword evidence="6" id="KW-0378">Hydrolase</keyword>
<dbReference type="InterPro" id="IPR011330">
    <property type="entry name" value="Glyco_hydro/deAcase_b/a-brl"/>
</dbReference>
<dbReference type="SUPFAM" id="SSF88713">
    <property type="entry name" value="Glycoside hydrolase/deacetylase"/>
    <property type="match status" value="1"/>
</dbReference>
<proteinExistence type="predicted"/>
<dbReference type="Pfam" id="PF01522">
    <property type="entry name" value="Polysacc_deac_1"/>
    <property type="match status" value="1"/>
</dbReference>
<sequence length="434" mass="48976">MSTGQKAFLSVLAMIVVLATGASIFLGLNRREAWNASEQSTKTTTEATQQKNHDASDTNRRLQEANHLASQYDFQAAIAKLQGDENPQLKNKRQNYENQQKELVQWEDPAAYSHLFVHSLIVDPAIAFRTSQGQGYKDYMVTIPEFEKAIEQTYQRGYVLVNYADLLHKNEQGQLEFTGVSLPEGKKPLILSQDDVNYYEYMENSGFAEKLMIDRKQQIKNRYQSNGGEQVGDYDMVPIIDRFVAQHPDFSYRGSKGILAVTGYNGVLGYRSSVSSYGDTQKTKQAMAEAKRVADRLKETGWTFASHSWGHIDFAKSPLSDIQQDTQRFKNEVEPIIGKTNVLIYPFGADISDAANYTAANAKYSFLKGQGYDIFANVDASKPAWGQFTPAYYRNARINVDGLRFDSDVKGENNVLENFFQVDQVVDRQARAMP</sequence>
<comment type="caution">
    <text evidence="6">The sequence shown here is derived from an EMBL/GenBank/DDBJ whole genome shotgun (WGS) entry which is preliminary data.</text>
</comment>
<keyword evidence="2" id="KW-0732">Signal</keyword>
<reference evidence="7" key="1">
    <citation type="submission" date="2019-02" db="EMBL/GenBank/DDBJ databases">
        <title>Draft genome sequence of Enterococcus sp. Gos25-1.</title>
        <authorList>
            <person name="Tanaka N."/>
            <person name="Shiwa Y."/>
            <person name="Fujita N."/>
        </authorList>
    </citation>
    <scope>NUCLEOTIDE SEQUENCE [LARGE SCALE GENOMIC DNA]</scope>
    <source>
        <strain evidence="7">Gos25-1</strain>
    </source>
</reference>
<dbReference type="InterPro" id="IPR051398">
    <property type="entry name" value="Polysacch_Deacetylase"/>
</dbReference>
<feature type="domain" description="NodB homology" evidence="5">
    <location>
        <begin position="286"/>
        <end position="365"/>
    </location>
</feature>
<evidence type="ECO:0000256" key="4">
    <source>
        <dbReference type="SAM" id="Phobius"/>
    </source>
</evidence>
<dbReference type="PANTHER" id="PTHR34216:SF3">
    <property type="entry name" value="POLY-BETA-1,6-N-ACETYL-D-GLUCOSAMINE N-DEACETYLASE"/>
    <property type="match status" value="1"/>
</dbReference>
<dbReference type="EMBL" id="BJCC01000009">
    <property type="protein sequence ID" value="GCF93319.1"/>
    <property type="molecule type" value="Genomic_DNA"/>
</dbReference>
<evidence type="ECO:0000313" key="6">
    <source>
        <dbReference type="EMBL" id="GCF93319.1"/>
    </source>
</evidence>
<comment type="subcellular location">
    <subcellularLocation>
        <location evidence="1">Secreted</location>
    </subcellularLocation>
</comment>
<dbReference type="OrthoDB" id="3722973at2"/>
<dbReference type="PANTHER" id="PTHR34216">
    <property type="match status" value="1"/>
</dbReference>
<feature type="compositionally biased region" description="Polar residues" evidence="3">
    <location>
        <begin position="37"/>
        <end position="50"/>
    </location>
</feature>
<evidence type="ECO:0000256" key="1">
    <source>
        <dbReference type="ARBA" id="ARBA00004613"/>
    </source>
</evidence>
<dbReference type="AlphaFoldDB" id="A0A4V0WPB9"/>
<organism evidence="6 7">
    <name type="scientific">Enterococcus florum</name>
    <dbReference type="NCBI Taxonomy" id="2480627"/>
    <lineage>
        <taxon>Bacteria</taxon>
        <taxon>Bacillati</taxon>
        <taxon>Bacillota</taxon>
        <taxon>Bacilli</taxon>
        <taxon>Lactobacillales</taxon>
        <taxon>Enterococcaceae</taxon>
        <taxon>Enterococcus</taxon>
    </lineage>
</organism>
<keyword evidence="4" id="KW-0812">Transmembrane</keyword>
<dbReference type="Proteomes" id="UP000290567">
    <property type="component" value="Unassembled WGS sequence"/>
</dbReference>
<feature type="region of interest" description="Disordered" evidence="3">
    <location>
        <begin position="37"/>
        <end position="59"/>
    </location>
</feature>
<evidence type="ECO:0000256" key="2">
    <source>
        <dbReference type="ARBA" id="ARBA00022729"/>
    </source>
</evidence>
<dbReference type="RefSeq" id="WP_146621775.1">
    <property type="nucleotide sequence ID" value="NZ_BJCC01000009.1"/>
</dbReference>